<accession>H0HR90</accession>
<evidence type="ECO:0000313" key="3">
    <source>
        <dbReference type="Proteomes" id="UP000003250"/>
    </source>
</evidence>
<dbReference type="AlphaFoldDB" id="H0HR90"/>
<dbReference type="InterPro" id="IPR018740">
    <property type="entry name" value="DUF2282_membr"/>
</dbReference>
<keyword evidence="1" id="KW-0732">Signal</keyword>
<organism evidence="2 3">
    <name type="scientific">Mesorhizobium alhagi CCNWXJ12-2</name>
    <dbReference type="NCBI Taxonomy" id="1107882"/>
    <lineage>
        <taxon>Bacteria</taxon>
        <taxon>Pseudomonadati</taxon>
        <taxon>Pseudomonadota</taxon>
        <taxon>Alphaproteobacteria</taxon>
        <taxon>Hyphomicrobiales</taxon>
        <taxon>Phyllobacteriaceae</taxon>
        <taxon>Allomesorhizobium</taxon>
    </lineage>
</organism>
<reference evidence="2 3" key="1">
    <citation type="journal article" date="2012" name="J. Bacteriol.">
        <title>Draft Genome Sequence of Mesorhizobium alhagi CCNWXJ12-2T, a Novel Salt-Resistant Species Isolated from the Desert of Northwestern China.</title>
        <authorList>
            <person name="Zhou M."/>
            <person name="Chen W."/>
            <person name="Chen H."/>
            <person name="Wei G."/>
        </authorList>
    </citation>
    <scope>NUCLEOTIDE SEQUENCE [LARGE SCALE GENOMIC DNA]</scope>
    <source>
        <strain evidence="2 3">CCNWXJ12-2</strain>
    </source>
</reference>
<feature type="signal peptide" evidence="1">
    <location>
        <begin position="1"/>
        <end position="26"/>
    </location>
</feature>
<dbReference type="OrthoDB" id="9808309at2"/>
<evidence type="ECO:0000313" key="2">
    <source>
        <dbReference type="EMBL" id="EHK56773.1"/>
    </source>
</evidence>
<dbReference type="EMBL" id="AHAM01000102">
    <property type="protein sequence ID" value="EHK56773.1"/>
    <property type="molecule type" value="Genomic_DNA"/>
</dbReference>
<evidence type="ECO:0000256" key="1">
    <source>
        <dbReference type="SAM" id="SignalP"/>
    </source>
</evidence>
<keyword evidence="3" id="KW-1185">Reference proteome</keyword>
<dbReference type="Proteomes" id="UP000003250">
    <property type="component" value="Unassembled WGS sequence"/>
</dbReference>
<dbReference type="RefSeq" id="WP_008836300.1">
    <property type="nucleotide sequence ID" value="NZ_AHAM01000102.1"/>
</dbReference>
<proteinExistence type="predicted"/>
<protein>
    <submittedName>
        <fullName evidence="2">Uncharacterized protein</fullName>
    </submittedName>
</protein>
<dbReference type="PATRIC" id="fig|1107882.3.peg.2611"/>
<gene>
    <name evidence="2" type="ORF">MAXJ12_13376</name>
</gene>
<dbReference type="Pfam" id="PF10048">
    <property type="entry name" value="DUF2282"/>
    <property type="match status" value="1"/>
</dbReference>
<feature type="chain" id="PRO_5003535089" evidence="1">
    <location>
        <begin position="27"/>
        <end position="107"/>
    </location>
</feature>
<sequence>MSTKSTVSATILAGAVATALASFASAAPMTEAEAAAATAAGKEKCYGVSLAGMNDCAAGPGTTCQGTSTVDFQGNAWTLVPGGTCTSIKVPGDRTGSLEPLTRDVPS</sequence>
<name>H0HR90_9HYPH</name>